<keyword evidence="9" id="KW-1185">Reference proteome</keyword>
<dbReference type="InterPro" id="IPR004827">
    <property type="entry name" value="bZIP"/>
</dbReference>
<dbReference type="CDD" id="cd14687">
    <property type="entry name" value="bZIP_ATF2"/>
    <property type="match status" value="1"/>
</dbReference>
<dbReference type="OrthoDB" id="295274at2759"/>
<dbReference type="InterPro" id="IPR046347">
    <property type="entry name" value="bZIP_sf"/>
</dbReference>
<feature type="domain" description="BZIP" evidence="7">
    <location>
        <begin position="109"/>
        <end position="172"/>
    </location>
</feature>
<gene>
    <name evidence="8" type="ORF">EC973_001347</name>
</gene>
<protein>
    <recommendedName>
        <fullName evidence="7">BZIP domain-containing protein</fullName>
    </recommendedName>
</protein>
<dbReference type="Proteomes" id="UP000605846">
    <property type="component" value="Unassembled WGS sequence"/>
</dbReference>
<feature type="compositionally biased region" description="Low complexity" evidence="6">
    <location>
        <begin position="62"/>
        <end position="78"/>
    </location>
</feature>
<organism evidence="8 9">
    <name type="scientific">Apophysomyces ossiformis</name>
    <dbReference type="NCBI Taxonomy" id="679940"/>
    <lineage>
        <taxon>Eukaryota</taxon>
        <taxon>Fungi</taxon>
        <taxon>Fungi incertae sedis</taxon>
        <taxon>Mucoromycota</taxon>
        <taxon>Mucoromycotina</taxon>
        <taxon>Mucoromycetes</taxon>
        <taxon>Mucorales</taxon>
        <taxon>Mucorineae</taxon>
        <taxon>Mucoraceae</taxon>
        <taxon>Apophysomyces</taxon>
    </lineage>
</organism>
<dbReference type="EMBL" id="JABAYA010000013">
    <property type="protein sequence ID" value="KAF7730829.1"/>
    <property type="molecule type" value="Genomic_DNA"/>
</dbReference>
<dbReference type="PANTHER" id="PTHR19304">
    <property type="entry name" value="CYCLIC-AMP RESPONSE ELEMENT BINDING PROTEIN"/>
    <property type="match status" value="1"/>
</dbReference>
<sequence>MMSPASVMAGHVLWDSLRTGALSPSMLVKPAYMYDDGNPGSTSSPSWPAALSSDPFSPSAGKLKQSPLSQSSLTSPQPIQNDTLQHKSDCIARESSKRKLDTRNDKDDASKRRNFLERNRLAALKCRQRKKQWLQNLQIKVECLQHDNEQLYLHTEALRKELVHLKTMLLHHKACPVNQSATLETIDRPLPGACTILPSDALSRLSERSINQRQANRNRSIP</sequence>
<evidence type="ECO:0000256" key="3">
    <source>
        <dbReference type="ARBA" id="ARBA00023125"/>
    </source>
</evidence>
<dbReference type="GO" id="GO:0003700">
    <property type="term" value="F:DNA-binding transcription factor activity"/>
    <property type="evidence" value="ECO:0007669"/>
    <property type="project" value="InterPro"/>
</dbReference>
<dbReference type="Gene3D" id="1.20.5.170">
    <property type="match status" value="1"/>
</dbReference>
<evidence type="ECO:0000313" key="9">
    <source>
        <dbReference type="Proteomes" id="UP000605846"/>
    </source>
</evidence>
<keyword evidence="4" id="KW-0804">Transcription</keyword>
<reference evidence="8" key="1">
    <citation type="submission" date="2020-01" db="EMBL/GenBank/DDBJ databases">
        <title>Genome Sequencing of Three Apophysomyces-Like Fungal Strains Confirms a Novel Fungal Genus in the Mucoromycota with divergent Burkholderia-like Endosymbiotic Bacteria.</title>
        <authorList>
            <person name="Stajich J.E."/>
            <person name="Macias A.M."/>
            <person name="Carter-House D."/>
            <person name="Lovett B."/>
            <person name="Kasson L.R."/>
            <person name="Berry K."/>
            <person name="Grigoriev I."/>
            <person name="Chang Y."/>
            <person name="Spatafora J."/>
            <person name="Kasson M.T."/>
        </authorList>
    </citation>
    <scope>NUCLEOTIDE SEQUENCE</scope>
    <source>
        <strain evidence="8">NRRL A-21654</strain>
    </source>
</reference>
<dbReference type="GO" id="GO:0005634">
    <property type="term" value="C:nucleus"/>
    <property type="evidence" value="ECO:0007669"/>
    <property type="project" value="UniProtKB-SubCell"/>
</dbReference>
<dbReference type="PROSITE" id="PS50217">
    <property type="entry name" value="BZIP"/>
    <property type="match status" value="1"/>
</dbReference>
<dbReference type="Pfam" id="PF00170">
    <property type="entry name" value="bZIP_1"/>
    <property type="match status" value="1"/>
</dbReference>
<keyword evidence="2" id="KW-0805">Transcription regulation</keyword>
<proteinExistence type="predicted"/>
<evidence type="ECO:0000313" key="8">
    <source>
        <dbReference type="EMBL" id="KAF7730829.1"/>
    </source>
</evidence>
<keyword evidence="5" id="KW-0539">Nucleus</keyword>
<comment type="caution">
    <text evidence="8">The sequence shown here is derived from an EMBL/GenBank/DDBJ whole genome shotgun (WGS) entry which is preliminary data.</text>
</comment>
<feature type="region of interest" description="Disordered" evidence="6">
    <location>
        <begin position="38"/>
        <end position="111"/>
    </location>
</feature>
<dbReference type="InterPro" id="IPR051027">
    <property type="entry name" value="bZIP_transcription_factors"/>
</dbReference>
<evidence type="ECO:0000259" key="7">
    <source>
        <dbReference type="PROSITE" id="PS50217"/>
    </source>
</evidence>
<feature type="compositionally biased region" description="Basic and acidic residues" evidence="6">
    <location>
        <begin position="84"/>
        <end position="111"/>
    </location>
</feature>
<dbReference type="SMART" id="SM00338">
    <property type="entry name" value="BRLZ"/>
    <property type="match status" value="1"/>
</dbReference>
<dbReference type="GO" id="GO:0003677">
    <property type="term" value="F:DNA binding"/>
    <property type="evidence" value="ECO:0007669"/>
    <property type="project" value="UniProtKB-KW"/>
</dbReference>
<dbReference type="FunFam" id="1.20.5.170:FF:000053">
    <property type="entry name" value="BZIP transcription factor AtfA"/>
    <property type="match status" value="1"/>
</dbReference>
<dbReference type="AlphaFoldDB" id="A0A8H7BYI2"/>
<evidence type="ECO:0000256" key="6">
    <source>
        <dbReference type="SAM" id="MobiDB-lite"/>
    </source>
</evidence>
<accession>A0A8H7BYI2</accession>
<evidence type="ECO:0000256" key="4">
    <source>
        <dbReference type="ARBA" id="ARBA00023163"/>
    </source>
</evidence>
<comment type="subcellular location">
    <subcellularLocation>
        <location evidence="1">Nucleus</location>
    </subcellularLocation>
</comment>
<dbReference type="SUPFAM" id="SSF57959">
    <property type="entry name" value="Leucine zipper domain"/>
    <property type="match status" value="1"/>
</dbReference>
<evidence type="ECO:0000256" key="2">
    <source>
        <dbReference type="ARBA" id="ARBA00023015"/>
    </source>
</evidence>
<keyword evidence="3" id="KW-0238">DNA-binding</keyword>
<evidence type="ECO:0000256" key="1">
    <source>
        <dbReference type="ARBA" id="ARBA00004123"/>
    </source>
</evidence>
<evidence type="ECO:0000256" key="5">
    <source>
        <dbReference type="ARBA" id="ARBA00023242"/>
    </source>
</evidence>
<name>A0A8H7BYI2_9FUNG</name>